<accession>J9FYJ3</accession>
<comment type="caution">
    <text evidence="1">The sequence shown here is derived from an EMBL/GenBank/DDBJ whole genome shotgun (WGS) entry which is preliminary data.</text>
</comment>
<protein>
    <submittedName>
        <fullName evidence="1">Uncharacterized protein</fullName>
    </submittedName>
</protein>
<organism evidence="1">
    <name type="scientific">gut metagenome</name>
    <dbReference type="NCBI Taxonomy" id="749906"/>
    <lineage>
        <taxon>unclassified sequences</taxon>
        <taxon>metagenomes</taxon>
        <taxon>organismal metagenomes</taxon>
    </lineage>
</organism>
<sequence>MLQQGDHRFIDEPAVVGVVALRLQIDSRFDEAVDRRLRQWKSHGDIYILHLLRDRVEHRQQQGFVAQHHRILLLLSAGSKSGAHPLGQEAGLRILGRSRDIADFLGESQRVEIALGQFVGEVHQIPFQEFTRLMLVDSLGVEYVIIPVEQGLARLLQYLEQLKLHLVEHIEAHEHILVVGELFGIKLFDDTAVEHPFIGNALLRQIVAEAVVDRTQLIPQRDELLLQHGALFDGEILEKQLDGLLLFLVQEVIFICQFLEVLQVAEQLVGIDPIFVDIIEIANQQFAPKVEIVQRLLTLGGFSKHLVEFAHQPDRVARFQIRQLLKQITDAHGSRRPDGAVGFTSQVFIEEQVGPFVGEDQYSA</sequence>
<dbReference type="EMBL" id="AMCI01007536">
    <property type="protein sequence ID" value="EJW92444.1"/>
    <property type="molecule type" value="Genomic_DNA"/>
</dbReference>
<proteinExistence type="predicted"/>
<evidence type="ECO:0000313" key="1">
    <source>
        <dbReference type="EMBL" id="EJW92444.1"/>
    </source>
</evidence>
<dbReference type="AlphaFoldDB" id="J9FYJ3"/>
<reference evidence="1" key="1">
    <citation type="journal article" date="2012" name="PLoS ONE">
        <title>Gene sets for utilization of primary and secondary nutrition supplies in the distal gut of endangered iberian lynx.</title>
        <authorList>
            <person name="Alcaide M."/>
            <person name="Messina E."/>
            <person name="Richter M."/>
            <person name="Bargiela R."/>
            <person name="Peplies J."/>
            <person name="Huws S.A."/>
            <person name="Newbold C.J."/>
            <person name="Golyshin P.N."/>
            <person name="Simon M.A."/>
            <person name="Lopez G."/>
            <person name="Yakimov M.M."/>
            <person name="Ferrer M."/>
        </authorList>
    </citation>
    <scope>NUCLEOTIDE SEQUENCE</scope>
</reference>
<name>J9FYJ3_9ZZZZ</name>
<gene>
    <name evidence="1" type="ORF">EVA_19446</name>
</gene>